<dbReference type="KEGG" id="mri:Mal4_09820"/>
<evidence type="ECO:0000313" key="4">
    <source>
        <dbReference type="Proteomes" id="UP000320496"/>
    </source>
</evidence>
<dbReference type="SUPFAM" id="SSF54001">
    <property type="entry name" value="Cysteine proteinases"/>
    <property type="match status" value="1"/>
</dbReference>
<protein>
    <submittedName>
        <fullName evidence="3">Peptidase C39 family protein</fullName>
    </submittedName>
</protein>
<evidence type="ECO:0000313" key="3">
    <source>
        <dbReference type="EMBL" id="QDU36694.1"/>
    </source>
</evidence>
<evidence type="ECO:0000256" key="1">
    <source>
        <dbReference type="SAM" id="SignalP"/>
    </source>
</evidence>
<proteinExistence type="predicted"/>
<keyword evidence="4" id="KW-1185">Reference proteome</keyword>
<gene>
    <name evidence="3" type="ORF">Mal4_09820</name>
</gene>
<reference evidence="3 4" key="1">
    <citation type="submission" date="2019-02" db="EMBL/GenBank/DDBJ databases">
        <title>Deep-cultivation of Planctomycetes and their phenomic and genomic characterization uncovers novel biology.</title>
        <authorList>
            <person name="Wiegand S."/>
            <person name="Jogler M."/>
            <person name="Boedeker C."/>
            <person name="Pinto D."/>
            <person name="Vollmers J."/>
            <person name="Rivas-Marin E."/>
            <person name="Kohn T."/>
            <person name="Peeters S.H."/>
            <person name="Heuer A."/>
            <person name="Rast P."/>
            <person name="Oberbeckmann S."/>
            <person name="Bunk B."/>
            <person name="Jeske O."/>
            <person name="Meyerdierks A."/>
            <person name="Storesund J.E."/>
            <person name="Kallscheuer N."/>
            <person name="Luecker S."/>
            <person name="Lage O.M."/>
            <person name="Pohl T."/>
            <person name="Merkel B.J."/>
            <person name="Hornburger P."/>
            <person name="Mueller R.-W."/>
            <person name="Bruemmer F."/>
            <person name="Labrenz M."/>
            <person name="Spormann A.M."/>
            <person name="Op den Camp H."/>
            <person name="Overmann J."/>
            <person name="Amann R."/>
            <person name="Jetten M.S.M."/>
            <person name="Mascher T."/>
            <person name="Medema M.H."/>
            <person name="Devos D.P."/>
            <person name="Kaster A.-K."/>
            <person name="Ovreas L."/>
            <person name="Rohde M."/>
            <person name="Galperin M.Y."/>
            <person name="Jogler C."/>
        </authorList>
    </citation>
    <scope>NUCLEOTIDE SEQUENCE [LARGE SCALE GENOMIC DNA]</scope>
    <source>
        <strain evidence="3 4">Mal4</strain>
    </source>
</reference>
<dbReference type="PROSITE" id="PS50990">
    <property type="entry name" value="PEPTIDASE_C39"/>
    <property type="match status" value="1"/>
</dbReference>
<accession>A0A517Z2I0</accession>
<dbReference type="InterPro" id="IPR005074">
    <property type="entry name" value="Peptidase_C39"/>
</dbReference>
<feature type="signal peptide" evidence="1">
    <location>
        <begin position="1"/>
        <end position="24"/>
    </location>
</feature>
<dbReference type="GO" id="GO:0008233">
    <property type="term" value="F:peptidase activity"/>
    <property type="evidence" value="ECO:0007669"/>
    <property type="project" value="InterPro"/>
</dbReference>
<dbReference type="Gene3D" id="3.90.70.10">
    <property type="entry name" value="Cysteine proteinases"/>
    <property type="match status" value="1"/>
</dbReference>
<dbReference type="Proteomes" id="UP000320496">
    <property type="component" value="Chromosome"/>
</dbReference>
<dbReference type="GO" id="GO:0006508">
    <property type="term" value="P:proteolysis"/>
    <property type="evidence" value="ECO:0007669"/>
    <property type="project" value="InterPro"/>
</dbReference>
<sequence length="230" mass="24720" precursor="true">MNGAAITTLCAVALPLLLNGANQAASLDASPRTPPASETAEAGALQWEPSWRDRGDCGPVALYILMRLQGRETSIEDVKSVVPYNADLGCSLATLAEAAEEMDFPAELRFVRQQDLPRLGVPFIYHSEGSLKEGTGHFGVVAGYSAERDQFITIDTEFESSGWIPVENLSTRYSGYVLIPKQSGTVSGPQGQRFWILSAIGVAWAGILVSGRIRRRPATVVDPASKDSHS</sequence>
<dbReference type="Pfam" id="PF03412">
    <property type="entry name" value="Peptidase_C39"/>
    <property type="match status" value="1"/>
</dbReference>
<dbReference type="EMBL" id="CP036275">
    <property type="protein sequence ID" value="QDU36694.1"/>
    <property type="molecule type" value="Genomic_DNA"/>
</dbReference>
<feature type="domain" description="Peptidase C39" evidence="2">
    <location>
        <begin position="46"/>
        <end position="180"/>
    </location>
</feature>
<organism evidence="3 4">
    <name type="scientific">Maioricimonas rarisocia</name>
    <dbReference type="NCBI Taxonomy" id="2528026"/>
    <lineage>
        <taxon>Bacteria</taxon>
        <taxon>Pseudomonadati</taxon>
        <taxon>Planctomycetota</taxon>
        <taxon>Planctomycetia</taxon>
        <taxon>Planctomycetales</taxon>
        <taxon>Planctomycetaceae</taxon>
        <taxon>Maioricimonas</taxon>
    </lineage>
</organism>
<dbReference type="GO" id="GO:0005524">
    <property type="term" value="F:ATP binding"/>
    <property type="evidence" value="ECO:0007669"/>
    <property type="project" value="InterPro"/>
</dbReference>
<feature type="chain" id="PRO_5021943489" evidence="1">
    <location>
        <begin position="25"/>
        <end position="230"/>
    </location>
</feature>
<dbReference type="AlphaFoldDB" id="A0A517Z2I0"/>
<dbReference type="GO" id="GO:0016020">
    <property type="term" value="C:membrane"/>
    <property type="evidence" value="ECO:0007669"/>
    <property type="project" value="InterPro"/>
</dbReference>
<name>A0A517Z2I0_9PLAN</name>
<keyword evidence="1" id="KW-0732">Signal</keyword>
<dbReference type="InterPro" id="IPR038765">
    <property type="entry name" value="Papain-like_cys_pep_sf"/>
</dbReference>
<evidence type="ECO:0000259" key="2">
    <source>
        <dbReference type="PROSITE" id="PS50990"/>
    </source>
</evidence>